<protein>
    <recommendedName>
        <fullName evidence="2">protein-serine/threonine phosphatase</fullName>
        <ecNumber evidence="2">3.1.3.16</ecNumber>
    </recommendedName>
</protein>
<comment type="subcellular location">
    <subcellularLocation>
        <location evidence="1">Nucleus</location>
    </subcellularLocation>
</comment>
<dbReference type="PROSITE" id="PS50969">
    <property type="entry name" value="FCP1"/>
    <property type="match status" value="1"/>
</dbReference>
<evidence type="ECO:0000256" key="3">
    <source>
        <dbReference type="ARBA" id="ARBA00022801"/>
    </source>
</evidence>
<name>A0A915E1C0_9BILA</name>
<dbReference type="PANTHER" id="PTHR23081">
    <property type="entry name" value="RNA POLYMERASE II CTD PHOSPHATASE"/>
    <property type="match status" value="1"/>
</dbReference>
<organism evidence="8 9">
    <name type="scientific">Ditylenchus dipsaci</name>
    <dbReference type="NCBI Taxonomy" id="166011"/>
    <lineage>
        <taxon>Eukaryota</taxon>
        <taxon>Metazoa</taxon>
        <taxon>Ecdysozoa</taxon>
        <taxon>Nematoda</taxon>
        <taxon>Chromadorea</taxon>
        <taxon>Rhabditida</taxon>
        <taxon>Tylenchina</taxon>
        <taxon>Tylenchomorpha</taxon>
        <taxon>Sphaerularioidea</taxon>
        <taxon>Anguinidae</taxon>
        <taxon>Anguininae</taxon>
        <taxon>Ditylenchus</taxon>
    </lineage>
</organism>
<evidence type="ECO:0000256" key="6">
    <source>
        <dbReference type="ARBA" id="ARBA00048336"/>
    </source>
</evidence>
<dbReference type="GO" id="GO:0008420">
    <property type="term" value="F:RNA polymerase II CTD heptapeptide repeat phosphatase activity"/>
    <property type="evidence" value="ECO:0007669"/>
    <property type="project" value="InterPro"/>
</dbReference>
<dbReference type="AlphaFoldDB" id="A0A915E1C0"/>
<evidence type="ECO:0000256" key="1">
    <source>
        <dbReference type="ARBA" id="ARBA00004123"/>
    </source>
</evidence>
<comment type="catalytic activity">
    <reaction evidence="6">
        <text>O-phospho-L-threonyl-[protein] + H2O = L-threonyl-[protein] + phosphate</text>
        <dbReference type="Rhea" id="RHEA:47004"/>
        <dbReference type="Rhea" id="RHEA-COMP:11060"/>
        <dbReference type="Rhea" id="RHEA-COMP:11605"/>
        <dbReference type="ChEBI" id="CHEBI:15377"/>
        <dbReference type="ChEBI" id="CHEBI:30013"/>
        <dbReference type="ChEBI" id="CHEBI:43474"/>
        <dbReference type="ChEBI" id="CHEBI:61977"/>
        <dbReference type="EC" id="3.1.3.16"/>
    </reaction>
</comment>
<evidence type="ECO:0000259" key="7">
    <source>
        <dbReference type="PROSITE" id="PS50969"/>
    </source>
</evidence>
<keyword evidence="8" id="KW-1185">Reference proteome</keyword>
<dbReference type="GO" id="GO:0005634">
    <property type="term" value="C:nucleus"/>
    <property type="evidence" value="ECO:0007669"/>
    <property type="project" value="UniProtKB-SubCell"/>
</dbReference>
<dbReference type="InterPro" id="IPR004274">
    <property type="entry name" value="FCP1_dom"/>
</dbReference>
<dbReference type="Gene3D" id="3.40.50.1000">
    <property type="entry name" value="HAD superfamily/HAD-like"/>
    <property type="match status" value="1"/>
</dbReference>
<dbReference type="WBParaSite" id="jg25149">
    <property type="protein sequence ID" value="jg25149"/>
    <property type="gene ID" value="jg25149"/>
</dbReference>
<evidence type="ECO:0000256" key="5">
    <source>
        <dbReference type="ARBA" id="ARBA00047761"/>
    </source>
</evidence>
<dbReference type="EC" id="3.1.3.16" evidence="2"/>
<dbReference type="SMART" id="SM00577">
    <property type="entry name" value="CPDc"/>
    <property type="match status" value="1"/>
</dbReference>
<dbReference type="Pfam" id="PF03031">
    <property type="entry name" value="NIF"/>
    <property type="match status" value="1"/>
</dbReference>
<sequence length="186" mass="21250">MRMGEACDHPITIKDFCGVCGSDLRERDGKIGQRKEEVSAIVSMVHQMRNCLCPVRTSWNSTCWGCVTSPKIRPHTASFLEKVSRSYELHIVTFGTKLYAHKIIGMLDPEGKYFHNRILSRDELVSSMYKTKNIKSLFPLGDELLLMIDDRPDVWEYSDALIRVKPYVYFGEIGDINAPLCKNNSL</sequence>
<feature type="domain" description="FCP1 homology" evidence="7">
    <location>
        <begin position="37"/>
        <end position="186"/>
    </location>
</feature>
<dbReference type="SUPFAM" id="SSF56784">
    <property type="entry name" value="HAD-like"/>
    <property type="match status" value="1"/>
</dbReference>
<reference evidence="9" key="1">
    <citation type="submission" date="2022-11" db="UniProtKB">
        <authorList>
            <consortium name="WormBaseParasite"/>
        </authorList>
    </citation>
    <scope>IDENTIFICATION</scope>
</reference>
<evidence type="ECO:0000256" key="2">
    <source>
        <dbReference type="ARBA" id="ARBA00013081"/>
    </source>
</evidence>
<dbReference type="InterPro" id="IPR039189">
    <property type="entry name" value="Fcp1"/>
</dbReference>
<comment type="catalytic activity">
    <reaction evidence="5">
        <text>O-phospho-L-seryl-[protein] + H2O = L-seryl-[protein] + phosphate</text>
        <dbReference type="Rhea" id="RHEA:20629"/>
        <dbReference type="Rhea" id="RHEA-COMP:9863"/>
        <dbReference type="Rhea" id="RHEA-COMP:11604"/>
        <dbReference type="ChEBI" id="CHEBI:15377"/>
        <dbReference type="ChEBI" id="CHEBI:29999"/>
        <dbReference type="ChEBI" id="CHEBI:43474"/>
        <dbReference type="ChEBI" id="CHEBI:83421"/>
        <dbReference type="EC" id="3.1.3.16"/>
    </reaction>
</comment>
<dbReference type="PANTHER" id="PTHR23081:SF36">
    <property type="entry name" value="RNA POLYMERASE II SUBUNIT A C-TERMINAL DOMAIN PHOSPHATASE"/>
    <property type="match status" value="1"/>
</dbReference>
<accession>A0A915E1C0</accession>
<dbReference type="CDD" id="cd07521">
    <property type="entry name" value="HAD_FCP1-like"/>
    <property type="match status" value="1"/>
</dbReference>
<dbReference type="InterPro" id="IPR036412">
    <property type="entry name" value="HAD-like_sf"/>
</dbReference>
<evidence type="ECO:0000313" key="9">
    <source>
        <dbReference type="WBParaSite" id="jg25149"/>
    </source>
</evidence>
<proteinExistence type="predicted"/>
<dbReference type="Proteomes" id="UP000887574">
    <property type="component" value="Unplaced"/>
</dbReference>
<evidence type="ECO:0000256" key="4">
    <source>
        <dbReference type="ARBA" id="ARBA00023242"/>
    </source>
</evidence>
<keyword evidence="4" id="KW-0539">Nucleus</keyword>
<dbReference type="InterPro" id="IPR023214">
    <property type="entry name" value="HAD_sf"/>
</dbReference>
<keyword evidence="3" id="KW-0378">Hydrolase</keyword>
<evidence type="ECO:0000313" key="8">
    <source>
        <dbReference type="Proteomes" id="UP000887574"/>
    </source>
</evidence>